<dbReference type="RefSeq" id="XP_009012687.1">
    <property type="nucleotide sequence ID" value="XM_009014439.1"/>
</dbReference>
<protein>
    <recommendedName>
        <fullName evidence="6">Major facilitator superfamily (MFS) profile domain-containing protein</fullName>
    </recommendedName>
</protein>
<comment type="subcellular location">
    <subcellularLocation>
        <location evidence="1">Membrane</location>
        <topology evidence="1">Multi-pass membrane protein</topology>
    </subcellularLocation>
</comment>
<dbReference type="Proteomes" id="UP000015101">
    <property type="component" value="Unassembled WGS sequence"/>
</dbReference>
<dbReference type="EMBL" id="KB095959">
    <property type="protein sequence ID" value="ESO09594.1"/>
    <property type="molecule type" value="Genomic_DNA"/>
</dbReference>
<dbReference type="GO" id="GO:0022857">
    <property type="term" value="F:transmembrane transporter activity"/>
    <property type="evidence" value="ECO:0007669"/>
    <property type="project" value="InterPro"/>
</dbReference>
<dbReference type="HOGENOM" id="CLU_028923_2_2_1"/>
<dbReference type="InterPro" id="IPR011701">
    <property type="entry name" value="MFS"/>
</dbReference>
<dbReference type="OrthoDB" id="9626824at2759"/>
<dbReference type="GeneID" id="20211632"/>
<feature type="transmembrane region" description="Helical" evidence="5">
    <location>
        <begin position="481"/>
        <end position="503"/>
    </location>
</feature>
<sequence length="510" mass="56565">MTWKRYAEYMFVLQPLVIFEKKNKVLIGKCIKTTSLYLTFWMMGLTSSLIGTSFVHLEKLFGVTSNEISIILVIFSVGYLVGAILCAFIYDRGVPEFYFVAFNLLSSFSTLVSGAMENIFVFGAAIAVQGCGMGFDDAAGQSYCVNLWLNHRLQRPFLQAAHALWSLGGVLSPIVIKIFLCEFQHDQIVESLEIQRKTVECNKFNSSTLSTVDDINCNNSQFHNSNVTEVCAGDELEYSRYAFYTIGSIIFAANIPFLIISIEKCLTRNSTGMTIAIDYNRNITIDDITVNEAEIKKSLKHSEVDTSNIKFSGNFELLNRTSKIIYLCLLFIMAMLNMYIEILPINFLVSFAVKHLKWSVMDSSLLLSCFFTAHFVGRILAVLTSACIRPIKMISANIVLTAIGCTSLLLSNTSPLIVWAAVTVAGLGVSNTFPSTVLWVSETVPVSGRISSIMIAGASVGTISSPYFVSLLTVNYGTFSFIYVLISAALAHVVVFIFLYLFITKIARRL</sequence>
<dbReference type="PANTHER" id="PTHR23121">
    <property type="entry name" value="SODIUM-DEPENDENT GLUCOSE TRANSPORTER 1"/>
    <property type="match status" value="1"/>
</dbReference>
<name>T1FS35_HELRO</name>
<dbReference type="Pfam" id="PF07690">
    <property type="entry name" value="MFS_1"/>
    <property type="match status" value="2"/>
</dbReference>
<evidence type="ECO:0000313" key="9">
    <source>
        <dbReference type="Proteomes" id="UP000015101"/>
    </source>
</evidence>
<keyword evidence="2 5" id="KW-0812">Transmembrane</keyword>
<evidence type="ECO:0000256" key="1">
    <source>
        <dbReference type="ARBA" id="ARBA00004141"/>
    </source>
</evidence>
<feature type="transmembrane region" description="Helical" evidence="5">
    <location>
        <begin position="416"/>
        <end position="440"/>
    </location>
</feature>
<dbReference type="CTD" id="20211632"/>
<evidence type="ECO:0000256" key="2">
    <source>
        <dbReference type="ARBA" id="ARBA00022692"/>
    </source>
</evidence>
<reference evidence="7 9" key="2">
    <citation type="journal article" date="2013" name="Nature">
        <title>Insights into bilaterian evolution from three spiralian genomes.</title>
        <authorList>
            <person name="Simakov O."/>
            <person name="Marletaz F."/>
            <person name="Cho S.J."/>
            <person name="Edsinger-Gonzales E."/>
            <person name="Havlak P."/>
            <person name="Hellsten U."/>
            <person name="Kuo D.H."/>
            <person name="Larsson T."/>
            <person name="Lv J."/>
            <person name="Arendt D."/>
            <person name="Savage R."/>
            <person name="Osoegawa K."/>
            <person name="de Jong P."/>
            <person name="Grimwood J."/>
            <person name="Chapman J.A."/>
            <person name="Shapiro H."/>
            <person name="Aerts A."/>
            <person name="Otillar R.P."/>
            <person name="Terry A.Y."/>
            <person name="Boore J.L."/>
            <person name="Grigoriev I.V."/>
            <person name="Lindberg D.R."/>
            <person name="Seaver E.C."/>
            <person name="Weisblat D.A."/>
            <person name="Putnam N.H."/>
            <person name="Rokhsar D.S."/>
        </authorList>
    </citation>
    <scope>NUCLEOTIDE SEQUENCE</scope>
</reference>
<reference evidence="8" key="3">
    <citation type="submission" date="2015-06" db="UniProtKB">
        <authorList>
            <consortium name="EnsemblMetazoa"/>
        </authorList>
    </citation>
    <scope>IDENTIFICATION</scope>
</reference>
<feature type="transmembrane region" description="Helical" evidence="5">
    <location>
        <begin position="36"/>
        <end position="56"/>
    </location>
</feature>
<evidence type="ECO:0000256" key="4">
    <source>
        <dbReference type="ARBA" id="ARBA00023136"/>
    </source>
</evidence>
<evidence type="ECO:0000313" key="7">
    <source>
        <dbReference type="EMBL" id="ESO09594.1"/>
    </source>
</evidence>
<dbReference type="KEGG" id="hro:HELRODRAFT_190567"/>
<dbReference type="PROSITE" id="PS50850">
    <property type="entry name" value="MFS"/>
    <property type="match status" value="1"/>
</dbReference>
<dbReference type="SUPFAM" id="SSF103473">
    <property type="entry name" value="MFS general substrate transporter"/>
    <property type="match status" value="1"/>
</dbReference>
<dbReference type="EnsemblMetazoa" id="HelroT190567">
    <property type="protein sequence ID" value="HelroP190567"/>
    <property type="gene ID" value="HelroG190567"/>
</dbReference>
<dbReference type="STRING" id="6412.T1FS35"/>
<accession>T1FS35</accession>
<keyword evidence="9" id="KW-1185">Reference proteome</keyword>
<feature type="transmembrane region" description="Helical" evidence="5">
    <location>
        <begin position="365"/>
        <end position="386"/>
    </location>
</feature>
<gene>
    <name evidence="8" type="primary">20211632</name>
    <name evidence="7" type="ORF">HELRODRAFT_190567</name>
</gene>
<dbReference type="FunFam" id="1.20.1250.20:FF:000286">
    <property type="entry name" value="MFS efflux transporter"/>
    <property type="match status" value="1"/>
</dbReference>
<feature type="transmembrane region" description="Helical" evidence="5">
    <location>
        <begin position="452"/>
        <end position="469"/>
    </location>
</feature>
<dbReference type="GO" id="GO:0016020">
    <property type="term" value="C:membrane"/>
    <property type="evidence" value="ECO:0007669"/>
    <property type="project" value="UniProtKB-SubCell"/>
</dbReference>
<feature type="transmembrane region" description="Helical" evidence="5">
    <location>
        <begin position="68"/>
        <end position="90"/>
    </location>
</feature>
<keyword evidence="4 5" id="KW-0472">Membrane</keyword>
<feature type="transmembrane region" description="Helical" evidence="5">
    <location>
        <begin position="97"/>
        <end position="116"/>
    </location>
</feature>
<feature type="transmembrane region" description="Helical" evidence="5">
    <location>
        <begin position="393"/>
        <end position="410"/>
    </location>
</feature>
<feature type="transmembrane region" description="Helical" evidence="5">
    <location>
        <begin position="324"/>
        <end position="345"/>
    </location>
</feature>
<dbReference type="AlphaFoldDB" id="T1FS35"/>
<organism evidence="8 9">
    <name type="scientific">Helobdella robusta</name>
    <name type="common">Californian leech</name>
    <dbReference type="NCBI Taxonomy" id="6412"/>
    <lineage>
        <taxon>Eukaryota</taxon>
        <taxon>Metazoa</taxon>
        <taxon>Spiralia</taxon>
        <taxon>Lophotrochozoa</taxon>
        <taxon>Annelida</taxon>
        <taxon>Clitellata</taxon>
        <taxon>Hirudinea</taxon>
        <taxon>Rhynchobdellida</taxon>
        <taxon>Glossiphoniidae</taxon>
        <taxon>Helobdella</taxon>
    </lineage>
</organism>
<dbReference type="InterPro" id="IPR020846">
    <property type="entry name" value="MFS_dom"/>
</dbReference>
<dbReference type="InterPro" id="IPR036259">
    <property type="entry name" value="MFS_trans_sf"/>
</dbReference>
<dbReference type="InParanoid" id="T1FS35"/>
<reference evidence="9" key="1">
    <citation type="submission" date="2012-12" db="EMBL/GenBank/DDBJ databases">
        <authorList>
            <person name="Hellsten U."/>
            <person name="Grimwood J."/>
            <person name="Chapman J.A."/>
            <person name="Shapiro H."/>
            <person name="Aerts A."/>
            <person name="Otillar R.P."/>
            <person name="Terry A.Y."/>
            <person name="Boore J.L."/>
            <person name="Simakov O."/>
            <person name="Marletaz F."/>
            <person name="Cho S.-J."/>
            <person name="Edsinger-Gonzales E."/>
            <person name="Havlak P."/>
            <person name="Kuo D.-H."/>
            <person name="Larsson T."/>
            <person name="Lv J."/>
            <person name="Arendt D."/>
            <person name="Savage R."/>
            <person name="Osoegawa K."/>
            <person name="de Jong P."/>
            <person name="Lindberg D.R."/>
            <person name="Seaver E.C."/>
            <person name="Weisblat D.A."/>
            <person name="Putnam N.H."/>
            <person name="Grigoriev I.V."/>
            <person name="Rokhsar D.S."/>
        </authorList>
    </citation>
    <scope>NUCLEOTIDE SEQUENCE</scope>
</reference>
<keyword evidence="3 5" id="KW-1133">Transmembrane helix</keyword>
<dbReference type="PANTHER" id="PTHR23121:SF9">
    <property type="entry name" value="SODIUM-DEPENDENT GLUCOSE TRANSPORTER 1"/>
    <property type="match status" value="1"/>
</dbReference>
<feature type="transmembrane region" description="Helical" evidence="5">
    <location>
        <begin position="241"/>
        <end position="260"/>
    </location>
</feature>
<evidence type="ECO:0000259" key="6">
    <source>
        <dbReference type="PROSITE" id="PS50850"/>
    </source>
</evidence>
<evidence type="ECO:0000313" key="8">
    <source>
        <dbReference type="EnsemblMetazoa" id="HelroP190567"/>
    </source>
</evidence>
<dbReference type="Gene3D" id="1.20.1250.20">
    <property type="entry name" value="MFS general substrate transporter like domains"/>
    <property type="match status" value="2"/>
</dbReference>
<evidence type="ECO:0000256" key="3">
    <source>
        <dbReference type="ARBA" id="ARBA00022989"/>
    </source>
</evidence>
<proteinExistence type="predicted"/>
<feature type="domain" description="Major facilitator superfamily (MFS) profile" evidence="6">
    <location>
        <begin position="323"/>
        <end position="510"/>
    </location>
</feature>
<evidence type="ECO:0000256" key="5">
    <source>
        <dbReference type="SAM" id="Phobius"/>
    </source>
</evidence>
<dbReference type="EMBL" id="AMQM01003000">
    <property type="status" value="NOT_ANNOTATED_CDS"/>
    <property type="molecule type" value="Genomic_DNA"/>
</dbReference>